<comment type="similarity">
    <text evidence="1">Belongs to the SMP-30/CGR1 family.</text>
</comment>
<evidence type="ECO:0000313" key="5">
    <source>
        <dbReference type="EMBL" id="MCM6776610.1"/>
    </source>
</evidence>
<feature type="binding site" evidence="3">
    <location>
        <position position="28"/>
    </location>
    <ligand>
        <name>a divalent metal cation</name>
        <dbReference type="ChEBI" id="CHEBI:60240"/>
    </ligand>
</feature>
<evidence type="ECO:0000313" key="6">
    <source>
        <dbReference type="Proteomes" id="UP001139157"/>
    </source>
</evidence>
<dbReference type="AlphaFoldDB" id="A0A9X2EBV6"/>
<dbReference type="PANTHER" id="PTHR10907">
    <property type="entry name" value="REGUCALCIN"/>
    <property type="match status" value="1"/>
</dbReference>
<gene>
    <name evidence="5" type="ORF">NDR86_24285</name>
</gene>
<dbReference type="Gene3D" id="2.120.10.30">
    <property type="entry name" value="TolB, C-terminal domain"/>
    <property type="match status" value="1"/>
</dbReference>
<dbReference type="GO" id="GO:0019853">
    <property type="term" value="P:L-ascorbic acid biosynthetic process"/>
    <property type="evidence" value="ECO:0007669"/>
    <property type="project" value="TreeGrafter"/>
</dbReference>
<dbReference type="InterPro" id="IPR011042">
    <property type="entry name" value="6-blade_b-propeller_TolB-like"/>
</dbReference>
<dbReference type="GO" id="GO:0004341">
    <property type="term" value="F:gluconolactonase activity"/>
    <property type="evidence" value="ECO:0007669"/>
    <property type="project" value="TreeGrafter"/>
</dbReference>
<dbReference type="GO" id="GO:0005509">
    <property type="term" value="F:calcium ion binding"/>
    <property type="evidence" value="ECO:0007669"/>
    <property type="project" value="TreeGrafter"/>
</dbReference>
<reference evidence="5" key="1">
    <citation type="submission" date="2022-06" db="EMBL/GenBank/DDBJ databases">
        <title>Novel species in genus nocardia.</title>
        <authorList>
            <person name="Li F."/>
        </authorList>
    </citation>
    <scope>NUCLEOTIDE SEQUENCE</scope>
    <source>
        <strain evidence="5">CDC141</strain>
    </source>
</reference>
<evidence type="ECO:0000256" key="2">
    <source>
        <dbReference type="PIRSR" id="PIRSR605511-1"/>
    </source>
</evidence>
<organism evidence="5 6">
    <name type="scientific">Nocardia pulmonis</name>
    <dbReference type="NCBI Taxonomy" id="2951408"/>
    <lineage>
        <taxon>Bacteria</taxon>
        <taxon>Bacillati</taxon>
        <taxon>Actinomycetota</taxon>
        <taxon>Actinomycetes</taxon>
        <taxon>Mycobacteriales</taxon>
        <taxon>Nocardiaceae</taxon>
        <taxon>Nocardia</taxon>
    </lineage>
</organism>
<feature type="active site" description="Proton donor/acceptor" evidence="2">
    <location>
        <position position="213"/>
    </location>
</feature>
<dbReference type="Pfam" id="PF08450">
    <property type="entry name" value="SGL"/>
    <property type="match status" value="1"/>
</dbReference>
<keyword evidence="3" id="KW-0862">Zinc</keyword>
<feature type="binding site" evidence="3">
    <location>
        <position position="213"/>
    </location>
    <ligand>
        <name>a divalent metal cation</name>
        <dbReference type="ChEBI" id="CHEBI:60240"/>
    </ligand>
</feature>
<dbReference type="Proteomes" id="UP001139157">
    <property type="component" value="Unassembled WGS sequence"/>
</dbReference>
<dbReference type="PANTHER" id="PTHR10907:SF47">
    <property type="entry name" value="REGUCALCIN"/>
    <property type="match status" value="1"/>
</dbReference>
<dbReference type="InterPro" id="IPR005511">
    <property type="entry name" value="SMP-30"/>
</dbReference>
<accession>A0A9X2EBV6</accession>
<feature type="domain" description="SMP-30/Gluconolactonase/LRE-like region" evidence="4">
    <location>
        <begin position="27"/>
        <end position="275"/>
    </location>
</feature>
<protein>
    <submittedName>
        <fullName evidence="5">SMP-30/gluconolactonase/LRE family protein</fullName>
    </submittedName>
</protein>
<dbReference type="PRINTS" id="PR01790">
    <property type="entry name" value="SMP30FAMILY"/>
</dbReference>
<evidence type="ECO:0000256" key="1">
    <source>
        <dbReference type="ARBA" id="ARBA00008853"/>
    </source>
</evidence>
<evidence type="ECO:0000256" key="3">
    <source>
        <dbReference type="PIRSR" id="PIRSR605511-2"/>
    </source>
</evidence>
<feature type="binding site" evidence="3">
    <location>
        <position position="113"/>
    </location>
    <ligand>
        <name>substrate</name>
    </ligand>
</feature>
<comment type="caution">
    <text evidence="5">The sequence shown here is derived from an EMBL/GenBank/DDBJ whole genome shotgun (WGS) entry which is preliminary data.</text>
</comment>
<dbReference type="EMBL" id="JAMRXG010000011">
    <property type="protein sequence ID" value="MCM6776610.1"/>
    <property type="molecule type" value="Genomic_DNA"/>
</dbReference>
<proteinExistence type="inferred from homology"/>
<dbReference type="RefSeq" id="WP_251914922.1">
    <property type="nucleotide sequence ID" value="NZ_JAMRXG010000011.1"/>
</dbReference>
<keyword evidence="6" id="KW-1185">Reference proteome</keyword>
<name>A0A9X2EBV6_9NOCA</name>
<feature type="binding site" evidence="3">
    <location>
        <position position="161"/>
    </location>
    <ligand>
        <name>a divalent metal cation</name>
        <dbReference type="ChEBI" id="CHEBI:60240"/>
    </ligand>
</feature>
<dbReference type="InterPro" id="IPR013658">
    <property type="entry name" value="SGL"/>
</dbReference>
<dbReference type="SUPFAM" id="SSF63829">
    <property type="entry name" value="Calcium-dependent phosphotriesterase"/>
    <property type="match status" value="1"/>
</dbReference>
<sequence length="310" mass="33602">MTSKLATKDGRIVELTAEPCSVRVEHAEGPFWYDNRLGWVDSGTGVLRTAAVDGTQVTDIKAYETGQWLGSAVPKARGGWLVAAGTQILDLATDGTVTPLTPELGDPAVVQMNDGKCDPAGRFWAGFMPAQYNSDFPHHRGQLFRFDGTARPVLSEVSWSNGLAWSHDTRTMYYIDSSDYRIDAFDYDLDSGAITNRRTLVDLGSHKRYHAFDGMCIDDEGCLWVAVYNKGATTGTVHRYAPDGTLAARVHVSTPNVTSCCFGGPNGDVLFITTSQIQMTAEQRAADPNAGRIYRVEPGVGAPPATPYNG</sequence>
<evidence type="ECO:0000259" key="4">
    <source>
        <dbReference type="Pfam" id="PF08450"/>
    </source>
</evidence>
<comment type="cofactor">
    <cofactor evidence="3">
        <name>Zn(2+)</name>
        <dbReference type="ChEBI" id="CHEBI:29105"/>
    </cofactor>
    <text evidence="3">Binds 1 divalent metal cation per subunit.</text>
</comment>
<keyword evidence="3" id="KW-0479">Metal-binding</keyword>